<dbReference type="InterPro" id="IPR003752">
    <property type="entry name" value="DiS_bond_form_DsbB/BdbC"/>
</dbReference>
<comment type="subcellular location">
    <subcellularLocation>
        <location evidence="1">Membrane</location>
        <topology evidence="1">Multi-pass membrane protein</topology>
    </subcellularLocation>
</comment>
<dbReference type="GO" id="GO:0016020">
    <property type="term" value="C:membrane"/>
    <property type="evidence" value="ECO:0007669"/>
    <property type="project" value="UniProtKB-SubCell"/>
</dbReference>
<dbReference type="SUPFAM" id="SSF158442">
    <property type="entry name" value="DsbB-like"/>
    <property type="match status" value="1"/>
</dbReference>
<organism evidence="6 7">
    <name type="scientific">Roseospira goensis</name>
    <dbReference type="NCBI Taxonomy" id="391922"/>
    <lineage>
        <taxon>Bacteria</taxon>
        <taxon>Pseudomonadati</taxon>
        <taxon>Pseudomonadota</taxon>
        <taxon>Alphaproteobacteria</taxon>
        <taxon>Rhodospirillales</taxon>
        <taxon>Rhodospirillaceae</taxon>
        <taxon>Roseospira</taxon>
    </lineage>
</organism>
<name>A0A7W6WJ77_9PROT</name>
<feature type="transmembrane region" description="Helical" evidence="5">
    <location>
        <begin position="142"/>
        <end position="168"/>
    </location>
</feature>
<dbReference type="GO" id="GO:0015035">
    <property type="term" value="F:protein-disulfide reductase activity"/>
    <property type="evidence" value="ECO:0007669"/>
    <property type="project" value="InterPro"/>
</dbReference>
<dbReference type="AlphaFoldDB" id="A0A7W6WJ77"/>
<evidence type="ECO:0000256" key="5">
    <source>
        <dbReference type="SAM" id="Phobius"/>
    </source>
</evidence>
<evidence type="ECO:0000256" key="2">
    <source>
        <dbReference type="ARBA" id="ARBA00022692"/>
    </source>
</evidence>
<proteinExistence type="predicted"/>
<evidence type="ECO:0000313" key="6">
    <source>
        <dbReference type="EMBL" id="MBB4284414.1"/>
    </source>
</evidence>
<evidence type="ECO:0000256" key="4">
    <source>
        <dbReference type="ARBA" id="ARBA00023136"/>
    </source>
</evidence>
<evidence type="ECO:0000256" key="3">
    <source>
        <dbReference type="ARBA" id="ARBA00022989"/>
    </source>
</evidence>
<dbReference type="InterPro" id="IPR024199">
    <property type="entry name" value="Uncharacterised_DsbB"/>
</dbReference>
<comment type="caution">
    <text evidence="6">The sequence shown here is derived from an EMBL/GenBank/DDBJ whole genome shotgun (WGS) entry which is preliminary data.</text>
</comment>
<dbReference type="EMBL" id="JACIGI010000001">
    <property type="protein sequence ID" value="MBB4284414.1"/>
    <property type="molecule type" value="Genomic_DNA"/>
</dbReference>
<keyword evidence="7" id="KW-1185">Reference proteome</keyword>
<dbReference type="Gene3D" id="1.20.1550.10">
    <property type="entry name" value="DsbB-like"/>
    <property type="match status" value="1"/>
</dbReference>
<evidence type="ECO:0000313" key="7">
    <source>
        <dbReference type="Proteomes" id="UP000555728"/>
    </source>
</evidence>
<accession>A0A7W6WJ77</accession>
<sequence length="177" mass="18315">MSASLATTAPGGPRTLPLLFLLAGASLLSGALIIEHVGGIPPCILCVYQRFPPAIAAALGALAAWPRLPTPWARGLTAVIGVVFLSGALLAGYHVGVEQHWWAGTEQCGGEGAPPPSLSTNLSDLRSALDAPEVVPCDAVPWSLFGISLAGYNMILSLGLATLAAWAVRQPACWRDR</sequence>
<keyword evidence="4 5" id="KW-0472">Membrane</keyword>
<dbReference type="GO" id="GO:0006457">
    <property type="term" value="P:protein folding"/>
    <property type="evidence" value="ECO:0007669"/>
    <property type="project" value="InterPro"/>
</dbReference>
<evidence type="ECO:0000256" key="1">
    <source>
        <dbReference type="ARBA" id="ARBA00004141"/>
    </source>
</evidence>
<keyword evidence="3 5" id="KW-1133">Transmembrane helix</keyword>
<dbReference type="RefSeq" id="WP_184430888.1">
    <property type="nucleotide sequence ID" value="NZ_JACIGI010000001.1"/>
</dbReference>
<gene>
    <name evidence="6" type="ORF">GGD88_000120</name>
</gene>
<dbReference type="Pfam" id="PF02600">
    <property type="entry name" value="DsbB"/>
    <property type="match status" value="1"/>
</dbReference>
<reference evidence="6 7" key="1">
    <citation type="submission" date="2020-08" db="EMBL/GenBank/DDBJ databases">
        <title>Genome sequencing of Purple Non-Sulfur Bacteria from various extreme environments.</title>
        <authorList>
            <person name="Mayer M."/>
        </authorList>
    </citation>
    <scope>NUCLEOTIDE SEQUENCE [LARGE SCALE GENOMIC DNA]</scope>
    <source>
        <strain evidence="6 7">JA135</strain>
    </source>
</reference>
<dbReference type="Proteomes" id="UP000555728">
    <property type="component" value="Unassembled WGS sequence"/>
</dbReference>
<feature type="transmembrane region" description="Helical" evidence="5">
    <location>
        <begin position="72"/>
        <end position="93"/>
    </location>
</feature>
<dbReference type="PIRSF" id="PIRSF033913">
    <property type="entry name" value="S-S_format_DsbB"/>
    <property type="match status" value="1"/>
</dbReference>
<dbReference type="InterPro" id="IPR023380">
    <property type="entry name" value="DsbB-like_sf"/>
</dbReference>
<keyword evidence="2 5" id="KW-0812">Transmembrane</keyword>
<protein>
    <submittedName>
        <fullName evidence="6">Disulfide bond formation protein DsbB</fullName>
    </submittedName>
</protein>